<evidence type="ECO:0000256" key="1">
    <source>
        <dbReference type="SAM" id="MobiDB-lite"/>
    </source>
</evidence>
<feature type="region of interest" description="Disordered" evidence="1">
    <location>
        <begin position="959"/>
        <end position="983"/>
    </location>
</feature>
<accession>A0A7X0RNP4</accession>
<dbReference type="SUPFAM" id="SSF53850">
    <property type="entry name" value="Periplasmic binding protein-like II"/>
    <property type="match status" value="1"/>
</dbReference>
<name>A0A7X0RNP4_9BACL</name>
<dbReference type="Pfam" id="PF01547">
    <property type="entry name" value="SBP_bac_1"/>
    <property type="match status" value="1"/>
</dbReference>
<dbReference type="PANTHER" id="PTHR43649">
    <property type="entry name" value="ARABINOSE-BINDING PROTEIN-RELATED"/>
    <property type="match status" value="1"/>
</dbReference>
<dbReference type="EMBL" id="JACJVP010000011">
    <property type="protein sequence ID" value="MBB6670874.1"/>
    <property type="molecule type" value="Genomic_DNA"/>
</dbReference>
<dbReference type="RefSeq" id="WP_185142348.1">
    <property type="nucleotide sequence ID" value="NZ_JACJVP010000011.1"/>
</dbReference>
<dbReference type="PANTHER" id="PTHR43649:SF27">
    <property type="entry name" value="EXTRACELLULAR SOLUTE-BINDING PROTEIN FAMILY 1"/>
    <property type="match status" value="1"/>
</dbReference>
<dbReference type="AlphaFoldDB" id="A0A7X0RNP4"/>
<comment type="caution">
    <text evidence="2">The sequence shown here is derived from an EMBL/GenBank/DDBJ whole genome shotgun (WGS) entry which is preliminary data.</text>
</comment>
<sequence length="983" mass="111476">MSGRYRKRLLFAALLIVLILLSFKLFGQNDRQVFATDVEAGELLDFKPSTGSIPYAMLPGTQEEKNGALPTIEIDAVRYTSASRDAQVAVKTDADGQEALYWNNDEGWVEWRVNVPKAGVYQLEFDYSPLPGSYANIVRGLQIDGETPFAEAESLVLERYWKDAKFPYDRNEIGQEIRPVQQEIEGWKTTAAANYAVSSLPFRFTLAPGVHTIKLVAEKEPVAIRKLRWMPQPDIPDYVEYKRKHPDTAGAGKSWYQVIEAERYEQKSNAAIQTMPVSEPNISPDPKGRIVYNTLGGDRWRNPGDWVEWTAEVPADGWYVLDLKYYQGYRGDFKAFRTFMIDGEVPFREMLHYAFPPNGGFEIDSVKDGSGTPYRFYLTKGKHTLRMIADASPLHPALLALQDVLAELGALDQSVRMMMGNYGSGSGATAQNLDTLRTWNLTKYDPGLSGKIEEMIERLRQIAAYLDGINQSKTDITDAIDVAIDMLRQMADNVNGIPNRLTDFSTMQNNIGTWLSQLDNQPLLLDYIVARTPETATGLKAPTSLSRIPYSLVNFARTFYMDYDTRKLNRKGALTVWVQRGRDYAEELRQLIESDFTPRTGIRVNVNLMPNPNQLILGNAAGDRPDVVLGAGTEMPVDYAMRGAIADLSTFPGFPDVARRFHPGAMRSFAYDGGTYALPEVQNFLVLYYRTDIFERLKLKVPDTWDDVYKMLPTLQENGMTMFVPPKDFVPFFYQNGVEFYAPDGKSDNLGSDGALAAFRQWTELYTKYYLPLDAPAFFNHFRNGDIPIGIADFNTYLQLQVAAPEITGHWKIAPVPGIRQTDGQVARWTAQGVSGAMIMKKSDKQQDAWEFLKWWTSDDVQTRYGNDMESFYGLEYRWNTANLKAMSSLSWPAGDFRTIKEQTRWVKNMPYVPGYYLLGREMDFAWNAVVVEGKPPKESLEKASVALQREMQRRQADFDISGRDDLRVPQVDQPLDWGNVER</sequence>
<reference evidence="2 3" key="1">
    <citation type="submission" date="2020-08" db="EMBL/GenBank/DDBJ databases">
        <title>Cohnella phylogeny.</title>
        <authorList>
            <person name="Dunlap C."/>
        </authorList>
    </citation>
    <scope>NUCLEOTIDE SEQUENCE [LARGE SCALE GENOMIC DNA]</scope>
    <source>
        <strain evidence="2 3">DSM 28246</strain>
    </source>
</reference>
<keyword evidence="3" id="KW-1185">Reference proteome</keyword>
<dbReference type="Proteomes" id="UP000547209">
    <property type="component" value="Unassembled WGS sequence"/>
</dbReference>
<organism evidence="2 3">
    <name type="scientific">Cohnella nanjingensis</name>
    <dbReference type="NCBI Taxonomy" id="1387779"/>
    <lineage>
        <taxon>Bacteria</taxon>
        <taxon>Bacillati</taxon>
        <taxon>Bacillota</taxon>
        <taxon>Bacilli</taxon>
        <taxon>Bacillales</taxon>
        <taxon>Paenibacillaceae</taxon>
        <taxon>Cohnella</taxon>
    </lineage>
</organism>
<dbReference type="InterPro" id="IPR006059">
    <property type="entry name" value="SBP"/>
</dbReference>
<proteinExistence type="predicted"/>
<protein>
    <submittedName>
        <fullName evidence="2">Extracellular solute-binding protein</fullName>
    </submittedName>
</protein>
<dbReference type="Gene3D" id="3.40.190.10">
    <property type="entry name" value="Periplasmic binding protein-like II"/>
    <property type="match status" value="1"/>
</dbReference>
<dbReference type="Gene3D" id="2.60.120.260">
    <property type="entry name" value="Galactose-binding domain-like"/>
    <property type="match status" value="2"/>
</dbReference>
<dbReference type="InterPro" id="IPR050490">
    <property type="entry name" value="Bact_solute-bd_prot1"/>
</dbReference>
<dbReference type="SUPFAM" id="SSF49785">
    <property type="entry name" value="Galactose-binding domain-like"/>
    <property type="match status" value="2"/>
</dbReference>
<dbReference type="InterPro" id="IPR008979">
    <property type="entry name" value="Galactose-bd-like_sf"/>
</dbReference>
<evidence type="ECO:0000313" key="3">
    <source>
        <dbReference type="Proteomes" id="UP000547209"/>
    </source>
</evidence>
<gene>
    <name evidence="2" type="ORF">H7C19_09260</name>
</gene>
<feature type="compositionally biased region" description="Basic and acidic residues" evidence="1">
    <location>
        <begin position="959"/>
        <end position="968"/>
    </location>
</feature>
<evidence type="ECO:0000313" key="2">
    <source>
        <dbReference type="EMBL" id="MBB6670874.1"/>
    </source>
</evidence>